<gene>
    <name evidence="1" type="ORF">CGS49_01865</name>
</gene>
<dbReference type="Proteomes" id="UP000220959">
    <property type="component" value="Unassembled WGS sequence"/>
</dbReference>
<name>A0ACC9D288_9FIRM</name>
<accession>A0ACC9D288</accession>
<evidence type="ECO:0000313" key="2">
    <source>
        <dbReference type="Proteomes" id="UP000220959"/>
    </source>
</evidence>
<evidence type="ECO:0000313" key="1">
    <source>
        <dbReference type="EMBL" id="PDX62167.1"/>
    </source>
</evidence>
<reference evidence="1 2" key="1">
    <citation type="journal article" date="2017" name="Front. Microbiol.">
        <title>New Insights into the Diversity of the Genus Faecalibacterium.</title>
        <authorList>
            <person name="Benevides L."/>
            <person name="Burman S."/>
            <person name="Martin R."/>
            <person name="Robert V."/>
            <person name="Thomas M."/>
            <person name="Miquel S."/>
            <person name="Chain F."/>
            <person name="Sokol H."/>
            <person name="Bermudez-Humaran L.G."/>
            <person name="Morrison M."/>
            <person name="Langella P."/>
            <person name="Azevedo V.A."/>
            <person name="Chatel J.M."/>
            <person name="Soares S."/>
        </authorList>
    </citation>
    <scope>NUCLEOTIDE SEQUENCE [LARGE SCALE GENOMIC DNA]</scope>
    <source>
        <strain evidence="2">CNCM I-4541</strain>
    </source>
</reference>
<dbReference type="EMBL" id="NMTR01000004">
    <property type="protein sequence ID" value="PDX62167.1"/>
    <property type="molecule type" value="Genomic_DNA"/>
</dbReference>
<protein>
    <submittedName>
        <fullName evidence="1">TetR family transcriptional regulator</fullName>
    </submittedName>
</protein>
<proteinExistence type="predicted"/>
<comment type="caution">
    <text evidence="1">The sequence shown here is derived from an EMBL/GenBank/DDBJ whole genome shotgun (WGS) entry which is preliminary data.</text>
</comment>
<sequence>MKYDGSRPMTRGAKRTLTAFSNGMLLLLTKKPFEEITVGELCEGAQYPRATFYNYFDDKYDLLEYCWQTLAAQIGLSEYHHAPENEMLYLYFDRIYDFTRENRSTVSQILLHNPENGYMVSSFRSFLNGQMREIFQKCMDAAEKEIPKELLADHYSNTLFLVWQWSALKDASCTKEMGRTYLRMLLSKIG</sequence>
<keyword evidence="2" id="KW-1185">Reference proteome</keyword>
<organism evidence="1 2">
    <name type="scientific">Faecalibacterium langellae</name>
    <dbReference type="NCBI Taxonomy" id="3435293"/>
    <lineage>
        <taxon>Bacteria</taxon>
        <taxon>Bacillati</taxon>
        <taxon>Bacillota</taxon>
        <taxon>Clostridia</taxon>
        <taxon>Eubacteriales</taxon>
        <taxon>Oscillospiraceae</taxon>
        <taxon>Faecalibacterium</taxon>
    </lineage>
</organism>